<gene>
    <name evidence="1 3" type="primary">Exoc3</name>
    <name evidence="1" type="ORF">rCG_42021</name>
</gene>
<sequence length="83" mass="9295">MKIKKCVAGPLELMFNRLCHTPLPCTVLTSAFRDSSMPFLAVPSSSRPLLSVAPQSPSQPWWEVSDLSYIQEVLNWGFPQMCP</sequence>
<evidence type="ECO:0000313" key="2">
    <source>
        <dbReference type="Proteomes" id="UP000234681"/>
    </source>
</evidence>
<reference evidence="1 2" key="1">
    <citation type="submission" date="2005-09" db="EMBL/GenBank/DDBJ databases">
        <authorList>
            <person name="Mural R.J."/>
            <person name="Li P.W."/>
            <person name="Adams M.D."/>
            <person name="Amanatides P.G."/>
            <person name="Baden-Tillson H."/>
            <person name="Barnstead M."/>
            <person name="Chin S.H."/>
            <person name="Dew I."/>
            <person name="Evans C.A."/>
            <person name="Ferriera S."/>
            <person name="Flanigan M."/>
            <person name="Fosler C."/>
            <person name="Glodek A."/>
            <person name="Gu Z."/>
            <person name="Holt R.A."/>
            <person name="Jennings D."/>
            <person name="Kraft C.L."/>
            <person name="Lu F."/>
            <person name="Nguyen T."/>
            <person name="Nusskern D.R."/>
            <person name="Pfannkoch C.M."/>
            <person name="Sitter C."/>
            <person name="Sutton G.G."/>
            <person name="Venter J.C."/>
            <person name="Wang Z."/>
            <person name="Woodage T."/>
            <person name="Zheng X.H."/>
            <person name="Zhong F."/>
        </authorList>
    </citation>
    <scope>NUCLEOTIDE SEQUENCE [LARGE SCALE GENOMIC DNA]</scope>
    <source>
        <strain>BN</strain>
        <strain evidence="2">Sprague-Dawley</strain>
    </source>
</reference>
<organism evidence="1 2">
    <name type="scientific">Rattus norvegicus</name>
    <name type="common">Rat</name>
    <dbReference type="NCBI Taxonomy" id="10116"/>
    <lineage>
        <taxon>Eukaryota</taxon>
        <taxon>Metazoa</taxon>
        <taxon>Chordata</taxon>
        <taxon>Craniata</taxon>
        <taxon>Vertebrata</taxon>
        <taxon>Euteleostomi</taxon>
        <taxon>Mammalia</taxon>
        <taxon>Eutheria</taxon>
        <taxon>Euarchontoglires</taxon>
        <taxon>Glires</taxon>
        <taxon>Rodentia</taxon>
        <taxon>Myomorpha</taxon>
        <taxon>Muroidea</taxon>
        <taxon>Muridae</taxon>
        <taxon>Murinae</taxon>
        <taxon>Rattus</taxon>
    </lineage>
</organism>
<dbReference type="EMBL" id="CH474002">
    <property type="protein sequence ID" value="EDL87679.1"/>
    <property type="molecule type" value="Genomic_DNA"/>
</dbReference>
<name>A6JUV2_RAT</name>
<dbReference type="RGD" id="621790">
    <property type="gene designation" value="Exoc3"/>
</dbReference>
<proteinExistence type="predicted"/>
<protein>
    <submittedName>
        <fullName evidence="1">Exocyst complex component 3, isoform CRA_b</fullName>
    </submittedName>
</protein>
<dbReference type="Proteomes" id="UP000234681">
    <property type="component" value="Chromosome 1"/>
</dbReference>
<feature type="non-terminal residue" evidence="1">
    <location>
        <position position="83"/>
    </location>
</feature>
<accession>A6JUV2</accession>
<evidence type="ECO:0000313" key="1">
    <source>
        <dbReference type="EMBL" id="EDL87679.1"/>
    </source>
</evidence>
<dbReference type="AlphaFoldDB" id="A6JUV2"/>
<evidence type="ECO:0000313" key="3">
    <source>
        <dbReference type="RGD" id="621790"/>
    </source>
</evidence>